<dbReference type="InterPro" id="IPR004143">
    <property type="entry name" value="BPL_LPL_catalytic"/>
</dbReference>
<dbReference type="STRING" id="197221.gene:10747707"/>
<dbReference type="CDD" id="cd16442">
    <property type="entry name" value="BPL"/>
    <property type="match status" value="1"/>
</dbReference>
<dbReference type="Proteomes" id="UP000000440">
    <property type="component" value="Chromosome"/>
</dbReference>
<protein>
    <submittedName>
        <fullName evidence="3">Tll1111 protein</fullName>
    </submittedName>
</protein>
<dbReference type="PANTHER" id="PTHR12835:SF5">
    <property type="entry name" value="BIOTIN--PROTEIN LIGASE"/>
    <property type="match status" value="1"/>
</dbReference>
<dbReference type="Gene3D" id="3.30.930.10">
    <property type="entry name" value="Bira Bifunctional Protein, Domain 2"/>
    <property type="match status" value="1"/>
</dbReference>
<dbReference type="KEGG" id="tel:tll1111"/>
<dbReference type="NCBIfam" id="TIGR00121">
    <property type="entry name" value="birA_ligase"/>
    <property type="match status" value="1"/>
</dbReference>
<dbReference type="SUPFAM" id="SSF50037">
    <property type="entry name" value="C-terminal domain of transcriptional repressors"/>
    <property type="match status" value="1"/>
</dbReference>
<evidence type="ECO:0000259" key="2">
    <source>
        <dbReference type="PROSITE" id="PS51733"/>
    </source>
</evidence>
<proteinExistence type="predicted"/>
<keyword evidence="4" id="KW-1185">Reference proteome</keyword>
<feature type="domain" description="BPL/LPL catalytic" evidence="2">
    <location>
        <begin position="1"/>
        <end position="172"/>
    </location>
</feature>
<dbReference type="Pfam" id="PF03099">
    <property type="entry name" value="BPL_LplA_LipB"/>
    <property type="match status" value="1"/>
</dbReference>
<sequence>MDFPWLVWLETCESTNTWALHHADQLYSGQVIYTQAQTRGRGQYNRPWQSPQGVLTASFILPYSPAIVAPSIQAGIAVMRALSGLRPALDRHLQLKWPNDVMAQGKKLAGILCERCSPWLVVGVGLNRCVDVEAMGLPQAMSLHQLLDPWEAVPTDLELLATIRAELLWCWQRSQWVGVAAQRDFLRGRSLTLVQGEQRWQGIGLGISDRGTLQVRLTNGEVREFSSGHVIYSP</sequence>
<dbReference type="GO" id="GO:0005737">
    <property type="term" value="C:cytoplasm"/>
    <property type="evidence" value="ECO:0007669"/>
    <property type="project" value="TreeGrafter"/>
</dbReference>
<dbReference type="PROSITE" id="PS51733">
    <property type="entry name" value="BPL_LPL_CATALYTIC"/>
    <property type="match status" value="1"/>
</dbReference>
<dbReference type="SUPFAM" id="SSF55681">
    <property type="entry name" value="Class II aaRS and biotin synthetases"/>
    <property type="match status" value="1"/>
</dbReference>
<dbReference type="AlphaFoldDB" id="Q8DJW0"/>
<organism evidence="3 4">
    <name type="scientific">Thermosynechococcus vestitus (strain NIES-2133 / IAM M-273 / BP-1)</name>
    <dbReference type="NCBI Taxonomy" id="197221"/>
    <lineage>
        <taxon>Bacteria</taxon>
        <taxon>Bacillati</taxon>
        <taxon>Cyanobacteriota</taxon>
        <taxon>Cyanophyceae</taxon>
        <taxon>Acaryochloridales</taxon>
        <taxon>Thermosynechococcaceae</taxon>
        <taxon>Thermosynechococcus</taxon>
    </lineage>
</organism>
<dbReference type="PANTHER" id="PTHR12835">
    <property type="entry name" value="BIOTIN PROTEIN LIGASE"/>
    <property type="match status" value="1"/>
</dbReference>
<dbReference type="PATRIC" id="fig|197221.4.peg.1165"/>
<reference evidence="3 4" key="1">
    <citation type="journal article" date="2002" name="DNA Res.">
        <title>Complete genome structure of the thermophilic cyanobacterium Thermosynechococcus elongatus BP-1.</title>
        <authorList>
            <person name="Nakamura Y."/>
            <person name="Kaneko T."/>
            <person name="Sato S."/>
            <person name="Ikeuchi M."/>
            <person name="Katoh H."/>
            <person name="Sasamoto S."/>
            <person name="Watanabe A."/>
            <person name="Iriguchi M."/>
            <person name="Kawashima K."/>
            <person name="Kimura T."/>
            <person name="Kishida Y."/>
            <person name="Kiyokawa C."/>
            <person name="Kohara M."/>
            <person name="Matsumoto M."/>
            <person name="Matsuno A."/>
            <person name="Nakazaki N."/>
            <person name="Shimpo S."/>
            <person name="Sugimoto M."/>
            <person name="Takeuchi C."/>
            <person name="Yamada M."/>
            <person name="Tabata S."/>
        </authorList>
    </citation>
    <scope>NUCLEOTIDE SEQUENCE [LARGE SCALE GENOMIC DNA]</scope>
    <source>
        <strain evidence="4">IAM M-273 / NIES-2133 / BP-1</strain>
    </source>
</reference>
<dbReference type="EnsemblBacteria" id="BAC08664">
    <property type="protein sequence ID" value="BAC08664"/>
    <property type="gene ID" value="BAC08664"/>
</dbReference>
<dbReference type="GO" id="GO:0004077">
    <property type="term" value="F:biotin--[biotin carboxyl-carrier protein] ligase activity"/>
    <property type="evidence" value="ECO:0007669"/>
    <property type="project" value="InterPro"/>
</dbReference>
<keyword evidence="1" id="KW-0436">Ligase</keyword>
<dbReference type="eggNOG" id="COG0340">
    <property type="taxonomic scope" value="Bacteria"/>
</dbReference>
<dbReference type="InterPro" id="IPR008988">
    <property type="entry name" value="Transcriptional_repressor_C"/>
</dbReference>
<dbReference type="RefSeq" id="WP_011056954.1">
    <property type="nucleotide sequence ID" value="NC_004113.1"/>
</dbReference>
<name>Q8DJW0_THEVB</name>
<evidence type="ECO:0000313" key="3">
    <source>
        <dbReference type="EMBL" id="BAC08664.1"/>
    </source>
</evidence>
<gene>
    <name evidence="3" type="ordered locus">tll1111</name>
</gene>
<accession>Q8DJW0</accession>
<dbReference type="InterPro" id="IPR004408">
    <property type="entry name" value="Biotin_CoA_COase_ligase"/>
</dbReference>
<dbReference type="EMBL" id="BA000039">
    <property type="protein sequence ID" value="BAC08664.1"/>
    <property type="molecule type" value="Genomic_DNA"/>
</dbReference>
<evidence type="ECO:0000256" key="1">
    <source>
        <dbReference type="ARBA" id="ARBA00022598"/>
    </source>
</evidence>
<evidence type="ECO:0000313" key="4">
    <source>
        <dbReference type="Proteomes" id="UP000000440"/>
    </source>
</evidence>
<dbReference type="InterPro" id="IPR045864">
    <property type="entry name" value="aa-tRNA-synth_II/BPL/LPL"/>
</dbReference>
<dbReference type="Gene3D" id="2.30.30.100">
    <property type="match status" value="1"/>
</dbReference>